<dbReference type="EMBL" id="CP134536">
    <property type="protein sequence ID" value="WNH14176.1"/>
    <property type="molecule type" value="Genomic_DNA"/>
</dbReference>
<gene>
    <name evidence="1" type="ORF">RHP49_07960</name>
</gene>
<dbReference type="RefSeq" id="WP_415864179.1">
    <property type="nucleotide sequence ID" value="NZ_CP134536.1"/>
</dbReference>
<accession>A0ABY9Y7Y5</accession>
<proteinExistence type="predicted"/>
<evidence type="ECO:0000313" key="1">
    <source>
        <dbReference type="EMBL" id="WNH14176.1"/>
    </source>
</evidence>
<protein>
    <recommendedName>
        <fullName evidence="3">Lipoprotein</fullName>
    </recommendedName>
</protein>
<evidence type="ECO:0008006" key="3">
    <source>
        <dbReference type="Google" id="ProtNLM"/>
    </source>
</evidence>
<sequence length="185" mass="21932">MKKIMFISVILIMTCSTNKTVNNSTFNEYRIKNSQGEIINVPTDEKNVLESEFFSELKEYLYDIVNYNLDFSKKTVINFIDNDPKWTIAKYQVPWDIFYGNLSEELNKIENCNHIWIKNRKVKDLYYYHGNKIKWITDKNDLIRSKFFKHDGLNGGFLILNPDGQYHLKVGEYTKAGLLKIYETE</sequence>
<dbReference type="Proteomes" id="UP001303407">
    <property type="component" value="Chromosome"/>
</dbReference>
<reference evidence="1 2" key="1">
    <citation type="submission" date="2023-09" db="EMBL/GenBank/DDBJ databases">
        <title>Thalassobella suaedae gen. nov., sp. nov., a marine bacterium of the family Flavobacteriaceae isolated from a halophyte Suaeda japonica.</title>
        <authorList>
            <person name="Lee S.Y."/>
            <person name="Hwang C.Y."/>
        </authorList>
    </citation>
    <scope>NUCLEOTIDE SEQUENCE [LARGE SCALE GENOMIC DNA]</scope>
    <source>
        <strain evidence="1 2">HL-DH10</strain>
    </source>
</reference>
<organism evidence="1 2">
    <name type="scientific">Thalassobellus suaedae</name>
    <dbReference type="NCBI Taxonomy" id="3074124"/>
    <lineage>
        <taxon>Bacteria</taxon>
        <taxon>Pseudomonadati</taxon>
        <taxon>Bacteroidota</taxon>
        <taxon>Flavobacteriia</taxon>
        <taxon>Flavobacteriales</taxon>
        <taxon>Flavobacteriaceae</taxon>
        <taxon>Thalassobellus</taxon>
    </lineage>
</organism>
<name>A0ABY9Y7Y5_9FLAO</name>
<evidence type="ECO:0000313" key="2">
    <source>
        <dbReference type="Proteomes" id="UP001303407"/>
    </source>
</evidence>
<keyword evidence="2" id="KW-1185">Reference proteome</keyword>